<dbReference type="InterPro" id="IPR046342">
    <property type="entry name" value="CBS_dom_sf"/>
</dbReference>
<keyword evidence="1" id="KW-0677">Repeat</keyword>
<name>A0A152A5L0_TIELA</name>
<keyword evidence="2 3" id="KW-0129">CBS domain</keyword>
<dbReference type="InterPro" id="IPR000644">
    <property type="entry name" value="CBS_dom"/>
</dbReference>
<reference evidence="5 6" key="1">
    <citation type="submission" date="2015-12" db="EMBL/GenBank/DDBJ databases">
        <title>Dictyostelia acquired genes for synthesis and detection of signals that induce cell-type specialization by lateral gene transfer from prokaryotes.</title>
        <authorList>
            <person name="Gloeckner G."/>
            <person name="Schaap P."/>
        </authorList>
    </citation>
    <scope>NUCLEOTIDE SEQUENCE [LARGE SCALE GENOMIC DNA]</scope>
    <source>
        <strain evidence="5 6">TK</strain>
    </source>
</reference>
<dbReference type="AlphaFoldDB" id="A0A152A5L0"/>
<gene>
    <name evidence="5" type="ORF">DLAC_01497</name>
</gene>
<dbReference type="STRING" id="361077.A0A152A5L0"/>
<dbReference type="PROSITE" id="PS51371">
    <property type="entry name" value="CBS"/>
    <property type="match status" value="2"/>
</dbReference>
<evidence type="ECO:0000313" key="5">
    <source>
        <dbReference type="EMBL" id="KYR01508.1"/>
    </source>
</evidence>
<dbReference type="SMART" id="SM00116">
    <property type="entry name" value="CBS"/>
    <property type="match status" value="3"/>
</dbReference>
<evidence type="ECO:0000256" key="1">
    <source>
        <dbReference type="ARBA" id="ARBA00022737"/>
    </source>
</evidence>
<proteinExistence type="predicted"/>
<dbReference type="InterPro" id="IPR050511">
    <property type="entry name" value="AMPK_gamma/SDS23_families"/>
</dbReference>
<dbReference type="CDD" id="cd02205">
    <property type="entry name" value="CBS_pair_SF"/>
    <property type="match status" value="1"/>
</dbReference>
<dbReference type="SUPFAM" id="SSF54631">
    <property type="entry name" value="CBS-domain pair"/>
    <property type="match status" value="2"/>
</dbReference>
<dbReference type="PANTHER" id="PTHR13780:SF34">
    <property type="entry name" value="CBS DOMAIN-CONTAINING PROTEIN"/>
    <property type="match status" value="1"/>
</dbReference>
<comment type="caution">
    <text evidence="5">The sequence shown here is derived from an EMBL/GenBank/DDBJ whole genome shotgun (WGS) entry which is preliminary data.</text>
</comment>
<evidence type="ECO:0000256" key="2">
    <source>
        <dbReference type="ARBA" id="ARBA00023122"/>
    </source>
</evidence>
<accession>A0A152A5L0</accession>
<evidence type="ECO:0000259" key="4">
    <source>
        <dbReference type="PROSITE" id="PS51371"/>
    </source>
</evidence>
<evidence type="ECO:0000313" key="6">
    <source>
        <dbReference type="Proteomes" id="UP000076078"/>
    </source>
</evidence>
<dbReference type="Pfam" id="PF00571">
    <property type="entry name" value="CBS"/>
    <property type="match status" value="2"/>
</dbReference>
<evidence type="ECO:0000256" key="3">
    <source>
        <dbReference type="PROSITE-ProRule" id="PRU00703"/>
    </source>
</evidence>
<sequence length="293" mass="33357">MDYQELLKDTKIVNGFKSTKKIISVRHDNSINDILELFSYYHIYSAPVLTGEGKIYTIIDMMDIVSFIINISNLNSEETVNILDQDPSSFSKFLENNSEIFSNTRCFQILENKPNKIIVVNENESCIKLLDVFSETISKVLIVNDQFEVVNIISQSDLLSLMAQNIYCLGSLRDKIIDRVGVSTTIKASFLPTTRVITILLDLLKKGLTCAPILDSNNRLMANFSITNIKGIRRHNFNELILPVMDYLNLQKIKEKKHNISSLNESSFHPLVCNGNCSLEYVIYKIVATKFCH</sequence>
<dbReference type="InParanoid" id="A0A152A5L0"/>
<feature type="domain" description="CBS" evidence="4">
    <location>
        <begin position="18"/>
        <end position="77"/>
    </location>
</feature>
<feature type="domain" description="CBS" evidence="4">
    <location>
        <begin position="112"/>
        <end position="168"/>
    </location>
</feature>
<dbReference type="Proteomes" id="UP000076078">
    <property type="component" value="Unassembled WGS sequence"/>
</dbReference>
<organism evidence="5 6">
    <name type="scientific">Tieghemostelium lacteum</name>
    <name type="common">Slime mold</name>
    <name type="synonym">Dictyostelium lacteum</name>
    <dbReference type="NCBI Taxonomy" id="361077"/>
    <lineage>
        <taxon>Eukaryota</taxon>
        <taxon>Amoebozoa</taxon>
        <taxon>Evosea</taxon>
        <taxon>Eumycetozoa</taxon>
        <taxon>Dictyostelia</taxon>
        <taxon>Dictyosteliales</taxon>
        <taxon>Raperosteliaceae</taxon>
        <taxon>Tieghemostelium</taxon>
    </lineage>
</organism>
<dbReference type="PANTHER" id="PTHR13780">
    <property type="entry name" value="AMP-ACTIVATED PROTEIN KINASE, GAMMA REGULATORY SUBUNIT"/>
    <property type="match status" value="1"/>
</dbReference>
<dbReference type="EMBL" id="LODT01000006">
    <property type="protein sequence ID" value="KYR01508.1"/>
    <property type="molecule type" value="Genomic_DNA"/>
</dbReference>
<protein>
    <recommendedName>
        <fullName evidence="4">CBS domain-containing protein</fullName>
    </recommendedName>
</protein>
<dbReference type="OrthoDB" id="449052at2759"/>
<dbReference type="Gene3D" id="3.10.580.10">
    <property type="entry name" value="CBS-domain"/>
    <property type="match status" value="2"/>
</dbReference>
<dbReference type="OMA" id="MVAQNIH"/>
<keyword evidence="6" id="KW-1185">Reference proteome</keyword>